<dbReference type="GO" id="GO:0009279">
    <property type="term" value="C:cell outer membrane"/>
    <property type="evidence" value="ECO:0007669"/>
    <property type="project" value="UniProtKB-SubCell"/>
</dbReference>
<keyword evidence="4 9" id="KW-0812">Transmembrane</keyword>
<keyword evidence="7 9" id="KW-0472">Membrane</keyword>
<dbReference type="PANTHER" id="PTHR30442">
    <property type="entry name" value="IRON III DICITRATE TRANSPORT PROTEIN FECA"/>
    <property type="match status" value="1"/>
</dbReference>
<accession>A1S342</accession>
<evidence type="ECO:0000256" key="9">
    <source>
        <dbReference type="PROSITE-ProRule" id="PRU01360"/>
    </source>
</evidence>
<dbReference type="HOGENOM" id="CLU_008287_17_0_6"/>
<feature type="chain" id="PRO_5002636337" evidence="12">
    <location>
        <begin position="40"/>
        <end position="737"/>
    </location>
</feature>
<gene>
    <name evidence="15" type="ordered locus">Sama_0590</name>
</gene>
<evidence type="ECO:0000256" key="8">
    <source>
        <dbReference type="ARBA" id="ARBA00023237"/>
    </source>
</evidence>
<evidence type="ECO:0000256" key="11">
    <source>
        <dbReference type="RuleBase" id="RU003357"/>
    </source>
</evidence>
<comment type="subcellular location">
    <subcellularLocation>
        <location evidence="1 9">Cell outer membrane</location>
        <topology evidence="1 9">Multi-pass membrane protein</topology>
    </subcellularLocation>
</comment>
<comment type="similarity">
    <text evidence="9 11">Belongs to the TonB-dependent receptor family.</text>
</comment>
<keyword evidence="3 9" id="KW-1134">Transmembrane beta strand</keyword>
<feature type="domain" description="TonB-dependent receptor plug" evidence="14">
    <location>
        <begin position="58"/>
        <end position="167"/>
    </location>
</feature>
<evidence type="ECO:0000256" key="3">
    <source>
        <dbReference type="ARBA" id="ARBA00022452"/>
    </source>
</evidence>
<evidence type="ECO:0000256" key="2">
    <source>
        <dbReference type="ARBA" id="ARBA00022448"/>
    </source>
</evidence>
<dbReference type="Gene3D" id="2.170.130.10">
    <property type="entry name" value="TonB-dependent receptor, plug domain"/>
    <property type="match status" value="1"/>
</dbReference>
<dbReference type="eggNOG" id="COG4772">
    <property type="taxonomic scope" value="Bacteria"/>
</dbReference>
<evidence type="ECO:0000259" key="14">
    <source>
        <dbReference type="Pfam" id="PF07715"/>
    </source>
</evidence>
<evidence type="ECO:0000256" key="10">
    <source>
        <dbReference type="PROSITE-ProRule" id="PRU10144"/>
    </source>
</evidence>
<evidence type="ECO:0000313" key="16">
    <source>
        <dbReference type="Proteomes" id="UP000009175"/>
    </source>
</evidence>
<protein>
    <submittedName>
        <fullName evidence="15">Putative TonB-dependent receptor protein</fullName>
    </submittedName>
</protein>
<dbReference type="AlphaFoldDB" id="A1S342"/>
<sequence>MITIVIIDKKGDTMTTIAKPAIKLSLLTSALLASFAATATANADIEQISIFGKKNPINTVPGSAHQLSQEELDTFKYSDIMRTLASVPGVYIQEEEGYGLRPNLGMRGTGQNRSEKITVMEDGVLAAPAPYASPAAYYFPTSGRMQQIEVLKGSSTVKYGPRTTGGVVNMVSRQIPDAELAGALDVALGQDGYGKLHAHAGGQGERIGAVTEVYRYQADGFRDINGVGGDTGFVKNDLLAKVAIDSAKDAKYAQRLELKLKYADEVSDETYMGLTDEDYAAKPFSRYSASQKDEMTTEHKQLQLIHIIDFSSTVSLATTAYYNDFARNWYKADKVDGKSLSKGGIEAASVFDANPEGAIDVSVKANNRVYISQGIQTELGLLLGDHQLDIGVRLHQDEMDRFQWADTYSLDANQQMSLTKAGVPGTDSNRIDSAEALSAYVQDRFTLGAFTLTAGVRYEDVTVEREDWGKANPGRNGDGAFKENSFSALLPSLSATWQLTDSTLLLAGVQKGFAPAAPGNTNGQEEESWNYEAGTRFVNGNFNAEAIAFYGDYSNMHGNCTAAQGCDEDKLDNQYNAGEVVVKGLELSAGYQFNTDGALSFPVKLAYTYTSTEFQNSFESEFETWGSVQVGDEFSYTPKHQLYLSAGISVEQWQLTLAGRYTSDMRATAGQGDIAADDLIAAKTLVDLSGRYFIDKQQEVYLTVDNLLDETYMTTRAHGSVFSGKPRSITVGYSYKF</sequence>
<keyword evidence="16" id="KW-1185">Reference proteome</keyword>
<evidence type="ECO:0000256" key="4">
    <source>
        <dbReference type="ARBA" id="ARBA00022692"/>
    </source>
</evidence>
<dbReference type="Gene3D" id="2.40.170.20">
    <property type="entry name" value="TonB-dependent receptor, beta-barrel domain"/>
    <property type="match status" value="1"/>
</dbReference>
<dbReference type="SUPFAM" id="SSF56935">
    <property type="entry name" value="Porins"/>
    <property type="match status" value="1"/>
</dbReference>
<proteinExistence type="inferred from homology"/>
<dbReference type="Pfam" id="PF00593">
    <property type="entry name" value="TonB_dep_Rec_b-barrel"/>
    <property type="match status" value="1"/>
</dbReference>
<dbReference type="InterPro" id="IPR010917">
    <property type="entry name" value="TonB_rcpt_CS"/>
</dbReference>
<reference evidence="15 16" key="1">
    <citation type="submission" date="2006-12" db="EMBL/GenBank/DDBJ databases">
        <title>Complete sequence of Shewanella amazonensis SB2B.</title>
        <authorList>
            <consortium name="US DOE Joint Genome Institute"/>
            <person name="Copeland A."/>
            <person name="Lucas S."/>
            <person name="Lapidus A."/>
            <person name="Barry K."/>
            <person name="Detter J.C."/>
            <person name="Glavina del Rio T."/>
            <person name="Hammon N."/>
            <person name="Israni S."/>
            <person name="Dalin E."/>
            <person name="Tice H."/>
            <person name="Pitluck S."/>
            <person name="Munk A.C."/>
            <person name="Brettin T."/>
            <person name="Bruce D."/>
            <person name="Han C."/>
            <person name="Tapia R."/>
            <person name="Gilna P."/>
            <person name="Schmutz J."/>
            <person name="Larimer F."/>
            <person name="Land M."/>
            <person name="Hauser L."/>
            <person name="Kyrpides N."/>
            <person name="Mikhailova N."/>
            <person name="Fredrickson J."/>
            <person name="Richardson P."/>
        </authorList>
    </citation>
    <scope>NUCLEOTIDE SEQUENCE [LARGE SCALE GENOMIC DNA]</scope>
    <source>
        <strain evidence="16">ATCC BAA-1098 / SB2B</strain>
    </source>
</reference>
<feature type="domain" description="TonB-dependent receptor-like beta-barrel" evidence="13">
    <location>
        <begin position="285"/>
        <end position="707"/>
    </location>
</feature>
<feature type="short sequence motif" description="TonB C-terminal box" evidence="10">
    <location>
        <begin position="720"/>
        <end position="737"/>
    </location>
</feature>
<organism evidence="15 16">
    <name type="scientific">Shewanella amazonensis (strain ATCC BAA-1098 / SB2B)</name>
    <dbReference type="NCBI Taxonomy" id="326297"/>
    <lineage>
        <taxon>Bacteria</taxon>
        <taxon>Pseudomonadati</taxon>
        <taxon>Pseudomonadota</taxon>
        <taxon>Gammaproteobacteria</taxon>
        <taxon>Alteromonadales</taxon>
        <taxon>Shewanellaceae</taxon>
        <taxon>Shewanella</taxon>
    </lineage>
</organism>
<evidence type="ECO:0000256" key="12">
    <source>
        <dbReference type="SAM" id="SignalP"/>
    </source>
</evidence>
<keyword evidence="2 9" id="KW-0813">Transport</keyword>
<evidence type="ECO:0000256" key="7">
    <source>
        <dbReference type="ARBA" id="ARBA00023136"/>
    </source>
</evidence>
<name>A1S342_SHEAM</name>
<keyword evidence="8 9" id="KW-0998">Cell outer membrane</keyword>
<dbReference type="InterPro" id="IPR036942">
    <property type="entry name" value="Beta-barrel_TonB_sf"/>
</dbReference>
<dbReference type="STRING" id="326297.Sama_0590"/>
<evidence type="ECO:0000256" key="6">
    <source>
        <dbReference type="ARBA" id="ARBA00023077"/>
    </source>
</evidence>
<dbReference type="InterPro" id="IPR037066">
    <property type="entry name" value="Plug_dom_sf"/>
</dbReference>
<keyword evidence="15" id="KW-0675">Receptor</keyword>
<feature type="signal peptide" evidence="12">
    <location>
        <begin position="1"/>
        <end position="39"/>
    </location>
</feature>
<dbReference type="PANTHER" id="PTHR30442:SF0">
    <property type="entry name" value="FE(3+) DICITRATE TRANSPORT PROTEIN FECA"/>
    <property type="match status" value="1"/>
</dbReference>
<evidence type="ECO:0000256" key="5">
    <source>
        <dbReference type="ARBA" id="ARBA00022729"/>
    </source>
</evidence>
<dbReference type="InterPro" id="IPR000531">
    <property type="entry name" value="Beta-barrel_TonB"/>
</dbReference>
<dbReference type="GO" id="GO:0033214">
    <property type="term" value="P:siderophore-iron import into cell"/>
    <property type="evidence" value="ECO:0007669"/>
    <property type="project" value="TreeGrafter"/>
</dbReference>
<dbReference type="Proteomes" id="UP000009175">
    <property type="component" value="Chromosome"/>
</dbReference>
<dbReference type="KEGG" id="saz:Sama_0590"/>
<dbReference type="EMBL" id="CP000507">
    <property type="protein sequence ID" value="ABL98798.1"/>
    <property type="molecule type" value="Genomic_DNA"/>
</dbReference>
<keyword evidence="5 12" id="KW-0732">Signal</keyword>
<dbReference type="InterPro" id="IPR012910">
    <property type="entry name" value="Plug_dom"/>
</dbReference>
<evidence type="ECO:0000256" key="1">
    <source>
        <dbReference type="ARBA" id="ARBA00004571"/>
    </source>
</evidence>
<dbReference type="PROSITE" id="PS01156">
    <property type="entry name" value="TONB_DEPENDENT_REC_2"/>
    <property type="match status" value="1"/>
</dbReference>
<keyword evidence="6 11" id="KW-0798">TonB box</keyword>
<dbReference type="PROSITE" id="PS52016">
    <property type="entry name" value="TONB_DEPENDENT_REC_3"/>
    <property type="match status" value="1"/>
</dbReference>
<evidence type="ECO:0000313" key="15">
    <source>
        <dbReference type="EMBL" id="ABL98798.1"/>
    </source>
</evidence>
<dbReference type="InterPro" id="IPR039426">
    <property type="entry name" value="TonB-dep_rcpt-like"/>
</dbReference>
<evidence type="ECO:0000259" key="13">
    <source>
        <dbReference type="Pfam" id="PF00593"/>
    </source>
</evidence>
<dbReference type="Pfam" id="PF07715">
    <property type="entry name" value="Plug"/>
    <property type="match status" value="1"/>
</dbReference>